<evidence type="ECO:0000313" key="2">
    <source>
        <dbReference type="EMBL" id="SCF32730.1"/>
    </source>
</evidence>
<organism evidence="2 3">
    <name type="scientific">Micromonospora chaiyaphumensis</name>
    <dbReference type="NCBI Taxonomy" id="307119"/>
    <lineage>
        <taxon>Bacteria</taxon>
        <taxon>Bacillati</taxon>
        <taxon>Actinomycetota</taxon>
        <taxon>Actinomycetes</taxon>
        <taxon>Micromonosporales</taxon>
        <taxon>Micromonosporaceae</taxon>
        <taxon>Micromonospora</taxon>
    </lineage>
</organism>
<evidence type="ECO:0000313" key="3">
    <source>
        <dbReference type="Proteomes" id="UP000199629"/>
    </source>
</evidence>
<feature type="region of interest" description="Disordered" evidence="1">
    <location>
        <begin position="179"/>
        <end position="206"/>
    </location>
</feature>
<dbReference type="AlphaFoldDB" id="A0A1C4ZI36"/>
<accession>A0A1C4ZI36</accession>
<dbReference type="Proteomes" id="UP000199629">
    <property type="component" value="Unassembled WGS sequence"/>
</dbReference>
<proteinExistence type="predicted"/>
<name>A0A1C4ZI36_9ACTN</name>
<keyword evidence="3" id="KW-1185">Reference proteome</keyword>
<protein>
    <submittedName>
        <fullName evidence="2">Uncharacterized protein</fullName>
    </submittedName>
</protein>
<gene>
    <name evidence="2" type="ORF">GA0070214_11516</name>
</gene>
<dbReference type="EMBL" id="FMCS01000015">
    <property type="protein sequence ID" value="SCF32730.1"/>
    <property type="molecule type" value="Genomic_DNA"/>
</dbReference>
<evidence type="ECO:0000256" key="1">
    <source>
        <dbReference type="SAM" id="MobiDB-lite"/>
    </source>
</evidence>
<dbReference type="RefSeq" id="WP_244167901.1">
    <property type="nucleotide sequence ID" value="NZ_FMCS01000015.1"/>
</dbReference>
<reference evidence="3" key="1">
    <citation type="submission" date="2016-06" db="EMBL/GenBank/DDBJ databases">
        <authorList>
            <person name="Varghese N."/>
            <person name="Submissions Spin"/>
        </authorList>
    </citation>
    <scope>NUCLEOTIDE SEQUENCE [LARGE SCALE GENOMIC DNA]</scope>
    <source>
        <strain evidence="3">DSM 45246</strain>
    </source>
</reference>
<sequence>MLSFTAVHALAGCLLTTDVDAEHLGWGQPPTLLLIHTRPLHTASPAHAVRSVEFPLRRDDLLTDPAGLPALLHRLAAGLRQPDAATPYRAALDTIVRLIRATEPDARLLAWATCYDDILTIGDAPGQARRIDAVDTDGRLYQLSHPRGDDRPLLLIDDSPGPSDVPATYPGLTALLTATTQKSSSGDHGTHGKAGPLRRPDGSDEEPIFITWGPDGTSLRCQVCGAVDEFVQDEMPSMAGYGEDTYIRCSRCGSVETSDPIFGWRAKPAPWPASPQRDEP</sequence>